<reference evidence="1 2" key="1">
    <citation type="submission" date="2017-04" db="EMBL/GenBank/DDBJ databases">
        <authorList>
            <person name="Afonso C.L."/>
            <person name="Miller P.J."/>
            <person name="Scott M.A."/>
            <person name="Spackman E."/>
            <person name="Goraichik I."/>
            <person name="Dimitrov K.M."/>
            <person name="Suarez D.L."/>
            <person name="Swayne D.E."/>
        </authorList>
    </citation>
    <scope>NUCLEOTIDE SEQUENCE [LARGE SCALE GENOMIC DNA]</scope>
    <source>
        <strain evidence="1 2">DSM 19625</strain>
    </source>
</reference>
<proteinExistence type="predicted"/>
<organism evidence="1 2">
    <name type="scientific">Pedobacter nyackensis</name>
    <dbReference type="NCBI Taxonomy" id="475255"/>
    <lineage>
        <taxon>Bacteria</taxon>
        <taxon>Pseudomonadati</taxon>
        <taxon>Bacteroidota</taxon>
        <taxon>Sphingobacteriia</taxon>
        <taxon>Sphingobacteriales</taxon>
        <taxon>Sphingobacteriaceae</taxon>
        <taxon>Pedobacter</taxon>
    </lineage>
</organism>
<dbReference type="InterPro" id="IPR027417">
    <property type="entry name" value="P-loop_NTPase"/>
</dbReference>
<accession>A0A1W1ZW15</accession>
<dbReference type="EMBL" id="FWYB01000001">
    <property type="protein sequence ID" value="SMC52597.1"/>
    <property type="molecule type" value="Genomic_DNA"/>
</dbReference>
<dbReference type="Pfam" id="PF13481">
    <property type="entry name" value="AAA_25"/>
    <property type="match status" value="1"/>
</dbReference>
<dbReference type="Gene3D" id="3.40.50.300">
    <property type="entry name" value="P-loop containing nucleotide triphosphate hydrolases"/>
    <property type="match status" value="1"/>
</dbReference>
<keyword evidence="2" id="KW-1185">Reference proteome</keyword>
<gene>
    <name evidence="1" type="ORF">SAMN04488101_10197</name>
</gene>
<dbReference type="STRING" id="475255.SAMN04488101_10197"/>
<dbReference type="Proteomes" id="UP000192678">
    <property type="component" value="Unassembled WGS sequence"/>
</dbReference>
<evidence type="ECO:0000313" key="2">
    <source>
        <dbReference type="Proteomes" id="UP000192678"/>
    </source>
</evidence>
<sequence length="368" mass="41916">MIVQKLIDDINAEAEEQKDIQTLIRGSLIPQGVKIPEPDVVFGVNGVPVFTKKSISTLIGRAKSGKTTVTSWIVSESIKNDLNVVWIDTEQGLYYGSRTQFWILSMSGLKISDYLKFYDLKIFPPNQRVEMIELIIKEFRPDLVVVDGIRDLVFDINNPEEATRRTGDLMRWADQYDCHILNILHQNKGNEHARGHLGTEMINKSESVIKVEQNEDGLIVCNPEYTRSKAFELFAFDRDEKGMPFIVDGYAGKITTNISSSKKGIDPTDLAYNNAHPEIVDKVFSKDQFLKYNDFVQNIKYYFQLNGIEMGRNKAIEFATHYLMLGMVWKNPHIKGYAKYEKNPLFDPMVLVVSGSKINKQADGDAPF</sequence>
<protein>
    <submittedName>
        <fullName evidence="1">AAA domain-containing protein</fullName>
    </submittedName>
</protein>
<dbReference type="SUPFAM" id="SSF52540">
    <property type="entry name" value="P-loop containing nucleoside triphosphate hydrolases"/>
    <property type="match status" value="1"/>
</dbReference>
<dbReference type="AlphaFoldDB" id="A0A1W1ZW15"/>
<dbReference type="RefSeq" id="WP_084286704.1">
    <property type="nucleotide sequence ID" value="NZ_FWYB01000001.1"/>
</dbReference>
<name>A0A1W1ZW15_9SPHI</name>
<dbReference type="OrthoDB" id="795326at2"/>
<evidence type="ECO:0000313" key="1">
    <source>
        <dbReference type="EMBL" id="SMC52597.1"/>
    </source>
</evidence>